<evidence type="ECO:0000256" key="3">
    <source>
        <dbReference type="ARBA" id="ARBA00022679"/>
    </source>
</evidence>
<evidence type="ECO:0000256" key="1">
    <source>
        <dbReference type="ARBA" id="ARBA00004323"/>
    </source>
</evidence>
<protein>
    <recommendedName>
        <fullName evidence="12">Sulfotransferase domain-containing protein</fullName>
    </recommendedName>
</protein>
<dbReference type="SUPFAM" id="SSF52540">
    <property type="entry name" value="P-loop containing nucleoside triphosphate hydrolases"/>
    <property type="match status" value="2"/>
</dbReference>
<dbReference type="Gene3D" id="3.40.50.300">
    <property type="entry name" value="P-loop containing nucleotide triphosphate hydrolases"/>
    <property type="match status" value="2"/>
</dbReference>
<comment type="similarity">
    <text evidence="2">Belongs to the galactose-3-O-sulfotransferase family.</text>
</comment>
<dbReference type="Pfam" id="PF06990">
    <property type="entry name" value="Gal-3-0_sulfotr"/>
    <property type="match status" value="2"/>
</dbReference>
<dbReference type="OrthoDB" id="514299at2759"/>
<dbReference type="GO" id="GO:0001733">
    <property type="term" value="F:galactosylceramide sulfotransferase activity"/>
    <property type="evidence" value="ECO:0007669"/>
    <property type="project" value="InterPro"/>
</dbReference>
<dbReference type="GO" id="GO:0000139">
    <property type="term" value="C:Golgi membrane"/>
    <property type="evidence" value="ECO:0007669"/>
    <property type="project" value="UniProtKB-SubCell"/>
</dbReference>
<reference evidence="10 11" key="1">
    <citation type="journal article" date="2013" name="Nature">
        <title>Insights into bilaterian evolution from three spiralian genomes.</title>
        <authorList>
            <person name="Simakov O."/>
            <person name="Marletaz F."/>
            <person name="Cho S.J."/>
            <person name="Edsinger-Gonzales E."/>
            <person name="Havlak P."/>
            <person name="Hellsten U."/>
            <person name="Kuo D.H."/>
            <person name="Larsson T."/>
            <person name="Lv J."/>
            <person name="Arendt D."/>
            <person name="Savage R."/>
            <person name="Osoegawa K."/>
            <person name="de Jong P."/>
            <person name="Grimwood J."/>
            <person name="Chapman J.A."/>
            <person name="Shapiro H."/>
            <person name="Aerts A."/>
            <person name="Otillar R.P."/>
            <person name="Terry A.Y."/>
            <person name="Boore J.L."/>
            <person name="Grigoriev I.V."/>
            <person name="Lindberg D.R."/>
            <person name="Seaver E.C."/>
            <person name="Weisblat D.A."/>
            <person name="Putnam N.H."/>
            <person name="Rokhsar D.S."/>
        </authorList>
    </citation>
    <scope>NUCLEOTIDE SEQUENCE [LARGE SCALE GENOMIC DNA]</scope>
</reference>
<dbReference type="InterPro" id="IPR009729">
    <property type="entry name" value="Gal-3-0_sulfotransfrase"/>
</dbReference>
<keyword evidence="5" id="KW-0735">Signal-anchor</keyword>
<evidence type="ECO:0000256" key="5">
    <source>
        <dbReference type="ARBA" id="ARBA00022968"/>
    </source>
</evidence>
<dbReference type="PANTHER" id="PTHR14647:SF87">
    <property type="entry name" value="PUTATIVE-RELATED"/>
    <property type="match status" value="1"/>
</dbReference>
<dbReference type="InterPro" id="IPR027417">
    <property type="entry name" value="P-loop_NTPase"/>
</dbReference>
<comment type="subcellular location">
    <subcellularLocation>
        <location evidence="1">Golgi apparatus membrane</location>
        <topology evidence="1">Single-pass type II membrane protein</topology>
    </subcellularLocation>
</comment>
<sequence>MSIKKKNTLNAIRSILAQIRCGILPFRVETGRLGLLTLGILLLEYTTIPTQAKHAVKFFNGASVVSSLFEDHETVDKATLLGYNDMVYITTTCNKTKNIAYLKVHKCGSTTTANILRRFSMKNDLNTVLMNTVNNYWIFSGIHNLVKIPEGQSFNILDIDSFYDRKLYQKLIPNSPKYLAIMREPVERYISFEFDGSFHGGVFRRNKSNVFMFEDPFKGDPRSLHQQMSVEFGLQSHLRKDENAIRTHLARIDKEFDFVIIHEYFEESLVLMKRLFCWEMSDIISMVSGKNMKKATYALTPSGRHKLEIELKADMIFYNHFRKKLFHTINALGVEFQEEVAQYRYIQRLVKDFCLHGVKIMETIEIPSSTWNKPFTVNKRDCELMLMVEGPMVTLMIKNAKISLFEDHETVDKATLLGYNDMVYITTTCNKTKNIAYLKVHKCGSTTTANILRRFSMKNDLNTVLMNTVNNYWIFSGIHNLVKIPEGQSFNILDIDSFYDRKLYQKLIPNSPKYLAIMREPVERYISFEFDGSFHGGVFRRNKSNVFMFEDPFKGDPRSLHQQMSVEFGLQSHLRKDENAIRTHLARIDKEFDFVIIHEYFEESLVLMKRLFCWEMSDIISMVSGKNMKKATYALTPSGRHKLEIELKADMIFYNHFRKKLFHTINALGVEFQEEVAQYRYIQRLVKDFCLHGVKIMETIEIPSSTWNKPFTVNKRDCELMLMVEGPMVTLMIKNAKVKYENSLKKKS</sequence>
<evidence type="ECO:0000256" key="8">
    <source>
        <dbReference type="ARBA" id="ARBA00023136"/>
    </source>
</evidence>
<evidence type="ECO:0000256" key="9">
    <source>
        <dbReference type="ARBA" id="ARBA00023180"/>
    </source>
</evidence>
<evidence type="ECO:0000256" key="4">
    <source>
        <dbReference type="ARBA" id="ARBA00022692"/>
    </source>
</evidence>
<dbReference type="HOGENOM" id="CLU_371855_0_0_1"/>
<name>V4B421_LOTGI</name>
<dbReference type="EMBL" id="KB199650">
    <property type="protein sequence ID" value="ESP05198.1"/>
    <property type="molecule type" value="Genomic_DNA"/>
</dbReference>
<evidence type="ECO:0000256" key="7">
    <source>
        <dbReference type="ARBA" id="ARBA00023034"/>
    </source>
</evidence>
<keyword evidence="6" id="KW-1133">Transmembrane helix</keyword>
<evidence type="ECO:0000256" key="6">
    <source>
        <dbReference type="ARBA" id="ARBA00022989"/>
    </source>
</evidence>
<dbReference type="GO" id="GO:0009247">
    <property type="term" value="P:glycolipid biosynthetic process"/>
    <property type="evidence" value="ECO:0007669"/>
    <property type="project" value="InterPro"/>
</dbReference>
<keyword evidence="4" id="KW-0812">Transmembrane</keyword>
<evidence type="ECO:0000313" key="10">
    <source>
        <dbReference type="EMBL" id="ESP05198.1"/>
    </source>
</evidence>
<keyword evidence="7" id="KW-0333">Golgi apparatus</keyword>
<keyword evidence="9" id="KW-0325">Glycoprotein</keyword>
<dbReference type="GeneID" id="20235578"/>
<proteinExistence type="inferred from homology"/>
<gene>
    <name evidence="10" type="ORF">LOTGIDRAFT_152008</name>
</gene>
<dbReference type="AlphaFoldDB" id="V4B421"/>
<dbReference type="RefSeq" id="XP_009043743.1">
    <property type="nucleotide sequence ID" value="XM_009045495.1"/>
</dbReference>
<evidence type="ECO:0000313" key="11">
    <source>
        <dbReference type="Proteomes" id="UP000030746"/>
    </source>
</evidence>
<keyword evidence="8" id="KW-0472">Membrane</keyword>
<organism evidence="10 11">
    <name type="scientific">Lottia gigantea</name>
    <name type="common">Giant owl limpet</name>
    <dbReference type="NCBI Taxonomy" id="225164"/>
    <lineage>
        <taxon>Eukaryota</taxon>
        <taxon>Metazoa</taxon>
        <taxon>Spiralia</taxon>
        <taxon>Lophotrochozoa</taxon>
        <taxon>Mollusca</taxon>
        <taxon>Gastropoda</taxon>
        <taxon>Patellogastropoda</taxon>
        <taxon>Lottioidea</taxon>
        <taxon>Lottiidae</taxon>
        <taxon>Lottia</taxon>
    </lineage>
</organism>
<dbReference type="PANTHER" id="PTHR14647">
    <property type="entry name" value="GALACTOSE-3-O-SULFOTRANSFERASE"/>
    <property type="match status" value="1"/>
</dbReference>
<dbReference type="OMA" id="KLECWAT"/>
<keyword evidence="3" id="KW-0808">Transferase</keyword>
<accession>V4B421</accession>
<dbReference type="Proteomes" id="UP000030746">
    <property type="component" value="Unassembled WGS sequence"/>
</dbReference>
<evidence type="ECO:0008006" key="12">
    <source>
        <dbReference type="Google" id="ProtNLM"/>
    </source>
</evidence>
<keyword evidence="11" id="KW-1185">Reference proteome</keyword>
<evidence type="ECO:0000256" key="2">
    <source>
        <dbReference type="ARBA" id="ARBA00008124"/>
    </source>
</evidence>
<dbReference type="CTD" id="20235578"/>
<dbReference type="KEGG" id="lgi:LOTGIDRAFT_152008"/>